<dbReference type="RefSeq" id="WP_202055842.1">
    <property type="nucleotide sequence ID" value="NZ_JAEQMY010000003.1"/>
</dbReference>
<evidence type="ECO:0000256" key="3">
    <source>
        <dbReference type="ARBA" id="ARBA00023098"/>
    </source>
</evidence>
<dbReference type="Gene3D" id="3.40.1090.10">
    <property type="entry name" value="Cytosolic phospholipase A2 catalytic domain"/>
    <property type="match status" value="1"/>
</dbReference>
<dbReference type="EMBL" id="JAEQMY010000003">
    <property type="protein sequence ID" value="MBL0402987.1"/>
    <property type="molecule type" value="Genomic_DNA"/>
</dbReference>
<feature type="active site" description="Nucleophile" evidence="4">
    <location>
        <position position="71"/>
    </location>
</feature>
<dbReference type="Pfam" id="PF01734">
    <property type="entry name" value="Patatin"/>
    <property type="match status" value="1"/>
</dbReference>
<protein>
    <submittedName>
        <fullName evidence="6">Patatin-like phospholipase family protein</fullName>
    </submittedName>
</protein>
<comment type="caution">
    <text evidence="4">Lacks conserved residue(s) required for the propagation of feature annotation.</text>
</comment>
<dbReference type="GO" id="GO:0016042">
    <property type="term" value="P:lipid catabolic process"/>
    <property type="evidence" value="ECO:0007669"/>
    <property type="project" value="UniProtKB-UniRule"/>
</dbReference>
<organism evidence="6 7">
    <name type="scientific">Microvirga aerilata</name>
    <dbReference type="NCBI Taxonomy" id="670292"/>
    <lineage>
        <taxon>Bacteria</taxon>
        <taxon>Pseudomonadati</taxon>
        <taxon>Pseudomonadota</taxon>
        <taxon>Alphaproteobacteria</taxon>
        <taxon>Hyphomicrobiales</taxon>
        <taxon>Methylobacteriaceae</taxon>
        <taxon>Microvirga</taxon>
    </lineage>
</organism>
<dbReference type="PANTHER" id="PTHR14226">
    <property type="entry name" value="NEUROPATHY TARGET ESTERASE/SWISS CHEESE D.MELANOGASTER"/>
    <property type="match status" value="1"/>
</dbReference>
<feature type="short sequence motif" description="DGA/G" evidence="4">
    <location>
        <begin position="185"/>
        <end position="187"/>
    </location>
</feature>
<accession>A0A936ZA67</accession>
<evidence type="ECO:0000259" key="5">
    <source>
        <dbReference type="PROSITE" id="PS51635"/>
    </source>
</evidence>
<feature type="short sequence motif" description="GXSXG" evidence="4">
    <location>
        <begin position="69"/>
        <end position="73"/>
    </location>
</feature>
<dbReference type="PANTHER" id="PTHR14226:SF76">
    <property type="entry name" value="NTE FAMILY PROTEIN RSSA"/>
    <property type="match status" value="1"/>
</dbReference>
<dbReference type="AlphaFoldDB" id="A0A936ZA67"/>
<dbReference type="SUPFAM" id="SSF52151">
    <property type="entry name" value="FabD/lysophospholipase-like"/>
    <property type="match status" value="1"/>
</dbReference>
<keyword evidence="3 4" id="KW-0443">Lipid metabolism</keyword>
<evidence type="ECO:0000313" key="7">
    <source>
        <dbReference type="Proteomes" id="UP000605848"/>
    </source>
</evidence>
<comment type="caution">
    <text evidence="6">The sequence shown here is derived from an EMBL/GenBank/DDBJ whole genome shotgun (WGS) entry which is preliminary data.</text>
</comment>
<keyword evidence="1 4" id="KW-0378">Hydrolase</keyword>
<dbReference type="PROSITE" id="PS51635">
    <property type="entry name" value="PNPLA"/>
    <property type="match status" value="1"/>
</dbReference>
<dbReference type="InterPro" id="IPR050301">
    <property type="entry name" value="NTE"/>
</dbReference>
<evidence type="ECO:0000256" key="1">
    <source>
        <dbReference type="ARBA" id="ARBA00022801"/>
    </source>
</evidence>
<reference evidence="6" key="1">
    <citation type="submission" date="2021-01" db="EMBL/GenBank/DDBJ databases">
        <title>Microvirga sp.</title>
        <authorList>
            <person name="Kim M.K."/>
        </authorList>
    </citation>
    <scope>NUCLEOTIDE SEQUENCE</scope>
    <source>
        <strain evidence="6">5420S-16</strain>
    </source>
</reference>
<dbReference type="Proteomes" id="UP000605848">
    <property type="component" value="Unassembled WGS sequence"/>
</dbReference>
<dbReference type="GO" id="GO:0016787">
    <property type="term" value="F:hydrolase activity"/>
    <property type="evidence" value="ECO:0007669"/>
    <property type="project" value="UniProtKB-UniRule"/>
</dbReference>
<feature type="active site" description="Proton acceptor" evidence="4">
    <location>
        <position position="185"/>
    </location>
</feature>
<feature type="domain" description="PNPLA" evidence="5">
    <location>
        <begin position="38"/>
        <end position="198"/>
    </location>
</feature>
<proteinExistence type="predicted"/>
<keyword evidence="2 4" id="KW-0442">Lipid degradation</keyword>
<evidence type="ECO:0000313" key="6">
    <source>
        <dbReference type="EMBL" id="MBL0402987.1"/>
    </source>
</evidence>
<sequence length="336" mass="35927">MLWDGIARRSAGSGGGGGVADIKPPIEREPRSKVRIGLALGGGAARGWSHIGVLRVLNEAGIVPDVIAGCSIGAVVGGCYAAGKLDELEAFALSLTKRRVMGLLDFHFSGAGLIAGGRLQRLLDQDLTDKRVENLPVRFCTIATELVSGHEIWLTRGPLVQAMRASYALPGVFDPVMIGGRWLMDGALVNPIPITAARALGADIVICVNLNGEVRVRGTVIQSYDTEDSDEQEIEQAIGDAPRRWGIFPGSRGDKPRKPNAPGMATVMVDAFNITQDRIARSRLAGDPPDIMVAPKLAKMGLFEFHRAQECIALGKQATERALPDLLELLQESQAR</sequence>
<evidence type="ECO:0000256" key="4">
    <source>
        <dbReference type="PROSITE-ProRule" id="PRU01161"/>
    </source>
</evidence>
<gene>
    <name evidence="6" type="ORF">JKG68_03300</name>
</gene>
<dbReference type="InterPro" id="IPR002641">
    <property type="entry name" value="PNPLA_dom"/>
</dbReference>
<keyword evidence="7" id="KW-1185">Reference proteome</keyword>
<evidence type="ECO:0000256" key="2">
    <source>
        <dbReference type="ARBA" id="ARBA00022963"/>
    </source>
</evidence>
<dbReference type="InterPro" id="IPR016035">
    <property type="entry name" value="Acyl_Trfase/lysoPLipase"/>
</dbReference>
<name>A0A936ZA67_9HYPH</name>